<dbReference type="EMBL" id="VBAL01000111">
    <property type="protein sequence ID" value="TMJ00741.1"/>
    <property type="molecule type" value="Genomic_DNA"/>
</dbReference>
<protein>
    <submittedName>
        <fullName evidence="1">Uncharacterized protein</fullName>
    </submittedName>
</protein>
<organism evidence="1 2">
    <name type="scientific">Candidatus Segetimicrobium genomatis</name>
    <dbReference type="NCBI Taxonomy" id="2569760"/>
    <lineage>
        <taxon>Bacteria</taxon>
        <taxon>Bacillati</taxon>
        <taxon>Candidatus Sysuimicrobiota</taxon>
        <taxon>Candidatus Sysuimicrobiia</taxon>
        <taxon>Candidatus Sysuimicrobiales</taxon>
        <taxon>Candidatus Segetimicrobiaceae</taxon>
        <taxon>Candidatus Segetimicrobium</taxon>
    </lineage>
</organism>
<gene>
    <name evidence="1" type="ORF">E6H01_08555</name>
</gene>
<accession>A0A537KYD6</accession>
<name>A0A537KYD6_9BACT</name>
<dbReference type="Proteomes" id="UP000319353">
    <property type="component" value="Unassembled WGS sequence"/>
</dbReference>
<proteinExistence type="predicted"/>
<evidence type="ECO:0000313" key="2">
    <source>
        <dbReference type="Proteomes" id="UP000319353"/>
    </source>
</evidence>
<comment type="caution">
    <text evidence="1">The sequence shown here is derived from an EMBL/GenBank/DDBJ whole genome shotgun (WGS) entry which is preliminary data.</text>
</comment>
<sequence>MTAKVGQVADWPPCPEPRRPAQNYKASEVYSPVFGDLEVYECADGKIIGLSVYGDPSIGKRYFVGPAKVNYFAPLDRLVLLKVAGRPAIAQLPAPGDPEGLRLAVIQRVPSNNQPGIMVWIDNTSKSVAEAAALAAEIMGVRP</sequence>
<dbReference type="AlphaFoldDB" id="A0A537KYD6"/>
<evidence type="ECO:0000313" key="1">
    <source>
        <dbReference type="EMBL" id="TMJ00741.1"/>
    </source>
</evidence>
<reference evidence="1 2" key="1">
    <citation type="journal article" date="2019" name="Nat. Microbiol.">
        <title>Mediterranean grassland soil C-N compound turnover is dependent on rainfall and depth, and is mediated by genomically divergent microorganisms.</title>
        <authorList>
            <person name="Diamond S."/>
            <person name="Andeer P.F."/>
            <person name="Li Z."/>
            <person name="Crits-Christoph A."/>
            <person name="Burstein D."/>
            <person name="Anantharaman K."/>
            <person name="Lane K.R."/>
            <person name="Thomas B.C."/>
            <person name="Pan C."/>
            <person name="Northen T.R."/>
            <person name="Banfield J.F."/>
        </authorList>
    </citation>
    <scope>NUCLEOTIDE SEQUENCE [LARGE SCALE GENOMIC DNA]</scope>
    <source>
        <strain evidence="1">NP_4</strain>
    </source>
</reference>